<dbReference type="Gene3D" id="1.20.58.340">
    <property type="entry name" value="Magnesium transport protein CorA, transmembrane region"/>
    <property type="match status" value="1"/>
</dbReference>
<feature type="domain" description="CorA-like transporter" evidence="3">
    <location>
        <begin position="15"/>
        <end position="316"/>
    </location>
</feature>
<protein>
    <recommendedName>
        <fullName evidence="3">CorA-like transporter domain-containing protein</fullName>
    </recommendedName>
</protein>
<accession>A0A6A6EKB3</accession>
<gene>
    <name evidence="4" type="ORF">K469DRAFT_656623</name>
</gene>
<sequence>MSKMAPINLTSEFQESYLNSTNYPENLISKGTVTYRSTLASYKERLDAAAPNLCLVDGEDNVEEDFEIPIRDLETSSGKAVDKKNIHSPEELTEWLGTAVHTDQTNSRRQVVTAQKKDPKCRFIYIYAEHARDQLKTTLISLTQILTFHQVMPVYLDFMLVFGAQSDPKDLRFSGFREQSMMKHPPRGPALPDLGRSGRHFQLCYNLKGVTFKQKSNENIKLDEWSIRQAAIYHQFDIVYGTTLWVVTKGRTDIQQRYKQLTGPDGRSEDKLFGSLDECFRSSLAAHLLYCHWSTEDWRWYIRWLESVIDAESSMAIYGPRGPGYAHRQYKPYHIQDLQYWQDKVNEAIMVLEANIEVINAIRRFYTNLQNHKDFPDLLKTQCADDVTTFAAHLDEIVADFKMQMSRAKLLANIIRDRKELVLQHLQGQAAERTEQLNMNLEREAIVMRIITIVTLIYLPATFVSTFFSTGVVKYQSQDDADGVQGNGSFSSTALKRWLQVTLPLTALTLFIAWTTYRIADSARLHSKPSRELTQLPKKAHNPTQKYQSEPKRQPTDPLQQQSAWQSIQKFMKDSKVNSLIMRMMSWRKIPTLPLHKTSKGVT</sequence>
<keyword evidence="2" id="KW-1133">Transmembrane helix</keyword>
<feature type="region of interest" description="Disordered" evidence="1">
    <location>
        <begin position="528"/>
        <end position="561"/>
    </location>
</feature>
<dbReference type="Pfam" id="PF26616">
    <property type="entry name" value="CorA-like"/>
    <property type="match status" value="1"/>
</dbReference>
<proteinExistence type="predicted"/>
<dbReference type="OrthoDB" id="5396681at2759"/>
<evidence type="ECO:0000256" key="2">
    <source>
        <dbReference type="SAM" id="Phobius"/>
    </source>
</evidence>
<dbReference type="EMBL" id="ML994617">
    <property type="protein sequence ID" value="KAF2191585.1"/>
    <property type="molecule type" value="Genomic_DNA"/>
</dbReference>
<keyword evidence="2" id="KW-0812">Transmembrane</keyword>
<evidence type="ECO:0000313" key="4">
    <source>
        <dbReference type="EMBL" id="KAF2191585.1"/>
    </source>
</evidence>
<dbReference type="InterPro" id="IPR058257">
    <property type="entry name" value="CorA-like_dom"/>
</dbReference>
<feature type="transmembrane region" description="Helical" evidence="2">
    <location>
        <begin position="446"/>
        <end position="468"/>
    </location>
</feature>
<evidence type="ECO:0000259" key="3">
    <source>
        <dbReference type="Pfam" id="PF26616"/>
    </source>
</evidence>
<evidence type="ECO:0000313" key="5">
    <source>
        <dbReference type="Proteomes" id="UP000800200"/>
    </source>
</evidence>
<name>A0A6A6EKB3_9PEZI</name>
<organism evidence="4 5">
    <name type="scientific">Zopfia rhizophila CBS 207.26</name>
    <dbReference type="NCBI Taxonomy" id="1314779"/>
    <lineage>
        <taxon>Eukaryota</taxon>
        <taxon>Fungi</taxon>
        <taxon>Dikarya</taxon>
        <taxon>Ascomycota</taxon>
        <taxon>Pezizomycotina</taxon>
        <taxon>Dothideomycetes</taxon>
        <taxon>Dothideomycetes incertae sedis</taxon>
        <taxon>Zopfiaceae</taxon>
        <taxon>Zopfia</taxon>
    </lineage>
</organism>
<reference evidence="4" key="1">
    <citation type="journal article" date="2020" name="Stud. Mycol.">
        <title>101 Dothideomycetes genomes: a test case for predicting lifestyles and emergence of pathogens.</title>
        <authorList>
            <person name="Haridas S."/>
            <person name="Albert R."/>
            <person name="Binder M."/>
            <person name="Bloem J."/>
            <person name="Labutti K."/>
            <person name="Salamov A."/>
            <person name="Andreopoulos B."/>
            <person name="Baker S."/>
            <person name="Barry K."/>
            <person name="Bills G."/>
            <person name="Bluhm B."/>
            <person name="Cannon C."/>
            <person name="Castanera R."/>
            <person name="Culley D."/>
            <person name="Daum C."/>
            <person name="Ezra D."/>
            <person name="Gonzalez J."/>
            <person name="Henrissat B."/>
            <person name="Kuo A."/>
            <person name="Liang C."/>
            <person name="Lipzen A."/>
            <person name="Lutzoni F."/>
            <person name="Magnuson J."/>
            <person name="Mondo S."/>
            <person name="Nolan M."/>
            <person name="Ohm R."/>
            <person name="Pangilinan J."/>
            <person name="Park H.-J."/>
            <person name="Ramirez L."/>
            <person name="Alfaro M."/>
            <person name="Sun H."/>
            <person name="Tritt A."/>
            <person name="Yoshinaga Y."/>
            <person name="Zwiers L.-H."/>
            <person name="Turgeon B."/>
            <person name="Goodwin S."/>
            <person name="Spatafora J."/>
            <person name="Crous P."/>
            <person name="Grigoriev I."/>
        </authorList>
    </citation>
    <scope>NUCLEOTIDE SEQUENCE</scope>
    <source>
        <strain evidence="4">CBS 207.26</strain>
    </source>
</reference>
<evidence type="ECO:0000256" key="1">
    <source>
        <dbReference type="SAM" id="MobiDB-lite"/>
    </source>
</evidence>
<keyword evidence="2" id="KW-0472">Membrane</keyword>
<dbReference type="Proteomes" id="UP000800200">
    <property type="component" value="Unassembled WGS sequence"/>
</dbReference>
<keyword evidence="5" id="KW-1185">Reference proteome</keyword>
<dbReference type="AlphaFoldDB" id="A0A6A6EKB3"/>